<protein>
    <recommendedName>
        <fullName evidence="1">Galactose oxidase-like Early set domain-containing protein</fullName>
    </recommendedName>
</protein>
<accession>A0A4P9WWR9</accession>
<dbReference type="Pfam" id="PF09118">
    <property type="entry name" value="GO-like_E_set"/>
    <property type="match status" value="1"/>
</dbReference>
<dbReference type="Proteomes" id="UP000268535">
    <property type="component" value="Unassembled WGS sequence"/>
</dbReference>
<dbReference type="Gene3D" id="2.60.40.10">
    <property type="entry name" value="Immunoglobulins"/>
    <property type="match status" value="1"/>
</dbReference>
<dbReference type="SUPFAM" id="SSF81296">
    <property type="entry name" value="E set domains"/>
    <property type="match status" value="1"/>
</dbReference>
<dbReference type="PANTHER" id="PTHR32208">
    <property type="entry name" value="SECRETED PROTEIN-RELATED"/>
    <property type="match status" value="1"/>
</dbReference>
<organism evidence="2 3">
    <name type="scientific">Caulochytrium protostelioides</name>
    <dbReference type="NCBI Taxonomy" id="1555241"/>
    <lineage>
        <taxon>Eukaryota</taxon>
        <taxon>Fungi</taxon>
        <taxon>Fungi incertae sedis</taxon>
        <taxon>Chytridiomycota</taxon>
        <taxon>Chytridiomycota incertae sedis</taxon>
        <taxon>Chytridiomycetes</taxon>
        <taxon>Caulochytriales</taxon>
        <taxon>Caulochytriaceae</taxon>
        <taxon>Caulochytrium</taxon>
    </lineage>
</organism>
<dbReference type="AlphaFoldDB" id="A0A4P9WWR9"/>
<dbReference type="InterPro" id="IPR014756">
    <property type="entry name" value="Ig_E-set"/>
</dbReference>
<evidence type="ECO:0000313" key="3">
    <source>
        <dbReference type="Proteomes" id="UP000268535"/>
    </source>
</evidence>
<proteinExistence type="predicted"/>
<name>A0A4P9WWR9_9FUNG</name>
<sequence length="100" mass="10453">MRTSVPSGNLNALRAVVLTNGAVTHATHMSQRHVTMVTQGVTGPDAEGFVNLTVTACPRAEVCPPGWYLLYVLDGETPSMGQWVQIGGDAGLGPGNFPGF</sequence>
<reference evidence="3" key="1">
    <citation type="journal article" date="2018" name="Nat. Microbiol.">
        <title>Leveraging single-cell genomics to expand the fungal tree of life.</title>
        <authorList>
            <person name="Ahrendt S.R."/>
            <person name="Quandt C.A."/>
            <person name="Ciobanu D."/>
            <person name="Clum A."/>
            <person name="Salamov A."/>
            <person name="Andreopoulos B."/>
            <person name="Cheng J.F."/>
            <person name="Woyke T."/>
            <person name="Pelin A."/>
            <person name="Henrissat B."/>
            <person name="Reynolds N.K."/>
            <person name="Benny G.L."/>
            <person name="Smith M.E."/>
            <person name="James T.Y."/>
            <person name="Grigoriev I.V."/>
        </authorList>
    </citation>
    <scope>NUCLEOTIDE SEQUENCE [LARGE SCALE GENOMIC DNA]</scope>
    <source>
        <strain evidence="3">ATCC 52028</strain>
    </source>
</reference>
<dbReference type="EMBL" id="ML011123">
    <property type="protein sequence ID" value="RKO95686.1"/>
    <property type="molecule type" value="Genomic_DNA"/>
</dbReference>
<dbReference type="PANTHER" id="PTHR32208:SF21">
    <property type="entry name" value="LOW QUALITY PROTEIN: ALDEHYDE OXIDASE GLOX-LIKE"/>
    <property type="match status" value="1"/>
</dbReference>
<evidence type="ECO:0000259" key="1">
    <source>
        <dbReference type="Pfam" id="PF09118"/>
    </source>
</evidence>
<gene>
    <name evidence="2" type="ORF">CAUPRSCDRAFT_12614</name>
</gene>
<dbReference type="InterPro" id="IPR013783">
    <property type="entry name" value="Ig-like_fold"/>
</dbReference>
<evidence type="ECO:0000313" key="2">
    <source>
        <dbReference type="EMBL" id="RKO95686.1"/>
    </source>
</evidence>
<dbReference type="InterPro" id="IPR015202">
    <property type="entry name" value="GO-like_E_set"/>
</dbReference>
<feature type="domain" description="Galactose oxidase-like Early set" evidence="1">
    <location>
        <begin position="9"/>
        <end position="86"/>
    </location>
</feature>